<dbReference type="PANTHER" id="PTHR33908:SF11">
    <property type="entry name" value="MEMBRANE PROTEIN"/>
    <property type="match status" value="1"/>
</dbReference>
<feature type="transmembrane region" description="Helical" evidence="8">
    <location>
        <begin position="308"/>
        <end position="328"/>
    </location>
</feature>
<feature type="transmembrane region" description="Helical" evidence="8">
    <location>
        <begin position="366"/>
        <end position="386"/>
    </location>
</feature>
<dbReference type="GO" id="GO:0016763">
    <property type="term" value="F:pentosyltransferase activity"/>
    <property type="evidence" value="ECO:0007669"/>
    <property type="project" value="TreeGrafter"/>
</dbReference>
<dbReference type="Pfam" id="PF13231">
    <property type="entry name" value="PMT_2"/>
    <property type="match status" value="1"/>
</dbReference>
<dbReference type="GO" id="GO:0009103">
    <property type="term" value="P:lipopolysaccharide biosynthetic process"/>
    <property type="evidence" value="ECO:0007669"/>
    <property type="project" value="UniProtKB-ARBA"/>
</dbReference>
<evidence type="ECO:0000256" key="8">
    <source>
        <dbReference type="SAM" id="Phobius"/>
    </source>
</evidence>
<keyword evidence="5 8" id="KW-0812">Transmembrane</keyword>
<evidence type="ECO:0000256" key="5">
    <source>
        <dbReference type="ARBA" id="ARBA00022692"/>
    </source>
</evidence>
<dbReference type="GO" id="GO:0005886">
    <property type="term" value="C:plasma membrane"/>
    <property type="evidence" value="ECO:0007669"/>
    <property type="project" value="UniProtKB-SubCell"/>
</dbReference>
<feature type="transmembrane region" description="Helical" evidence="8">
    <location>
        <begin position="334"/>
        <end position="354"/>
    </location>
</feature>
<evidence type="ECO:0000256" key="6">
    <source>
        <dbReference type="ARBA" id="ARBA00022989"/>
    </source>
</evidence>
<dbReference type="Proteomes" id="UP000262583">
    <property type="component" value="Chromosome"/>
</dbReference>
<evidence type="ECO:0000256" key="7">
    <source>
        <dbReference type="ARBA" id="ARBA00023136"/>
    </source>
</evidence>
<protein>
    <recommendedName>
        <fullName evidence="9">Glycosyltransferase RgtA/B/C/D-like domain-containing protein</fullName>
    </recommendedName>
</protein>
<keyword evidence="2" id="KW-1003">Cell membrane</keyword>
<evidence type="ECO:0000256" key="1">
    <source>
        <dbReference type="ARBA" id="ARBA00004651"/>
    </source>
</evidence>
<evidence type="ECO:0000259" key="9">
    <source>
        <dbReference type="Pfam" id="PF13231"/>
    </source>
</evidence>
<comment type="subcellular location">
    <subcellularLocation>
        <location evidence="1">Cell membrane</location>
        <topology evidence="1">Multi-pass membrane protein</topology>
    </subcellularLocation>
</comment>
<gene>
    <name evidence="10" type="ORF">BRCON_2493</name>
</gene>
<sequence length="541" mass="62614">MSMNFQFTLGNPKIRTTCYWAIVVFAALLRVLSLDRVPLGFWYDEAFYSLNALSIGRNHWPIFFVLDGHPAEPLFIYSLAAFFKLFGSTVFVARLHSAVWGTALVALMYPFAKRVVGERWALLACLVTAVFRWPLHFSRTVFRAILPPVFVLLVVIFFLRWREKRRLSDAVLCGASMGAGLYTYLSFRLVPLLWLGWVAWLWWRGEIRWRHDWRGLATIVFTCLIVFAPLGWDYLRNPMHFTGRMDEVSMFRKNVEIRQPDGSIKTEVLPKTPGEVVRDLASNAWAIVKMWTIRGDHVARHNLPHEPVFDWASGIVFYFGFVWCLWQAGRNEFAFLLPWWVVVFSLASVFSFGAPNILRMQGMIPAVVVIYVLGLRTLYELAVHWLRQPVRVLLISSLVVLFLVLQLDSYFRRFAQSPEMRREFLYDTFYKPALQVRGIAPQVNSVYVPADLGHHLTFRFLTHEVQNLQYYTVDADLPTTAPRHFAIVTTVPTISAAQERGRDLLAWLRRLRAEHHSTVPILVESATGTTEVPWTEVWVVR</sequence>
<keyword evidence="6 8" id="KW-1133">Transmembrane helix</keyword>
<keyword evidence="3" id="KW-0328">Glycosyltransferase</keyword>
<proteinExistence type="predicted"/>
<dbReference type="EMBL" id="CP030759">
    <property type="protein sequence ID" value="AXA37250.1"/>
    <property type="molecule type" value="Genomic_DNA"/>
</dbReference>
<evidence type="ECO:0000256" key="2">
    <source>
        <dbReference type="ARBA" id="ARBA00022475"/>
    </source>
</evidence>
<evidence type="ECO:0000256" key="4">
    <source>
        <dbReference type="ARBA" id="ARBA00022679"/>
    </source>
</evidence>
<evidence type="ECO:0000313" key="10">
    <source>
        <dbReference type="EMBL" id="AXA37250.1"/>
    </source>
</evidence>
<keyword evidence="4" id="KW-0808">Transferase</keyword>
<dbReference type="InterPro" id="IPR038731">
    <property type="entry name" value="RgtA/B/C-like"/>
</dbReference>
<name>A0A2Z4Y7P4_SUMC1</name>
<dbReference type="PANTHER" id="PTHR33908">
    <property type="entry name" value="MANNOSYLTRANSFERASE YKCB-RELATED"/>
    <property type="match status" value="1"/>
</dbReference>
<keyword evidence="7 8" id="KW-0472">Membrane</keyword>
<feature type="transmembrane region" description="Helical" evidence="8">
    <location>
        <begin position="74"/>
        <end position="95"/>
    </location>
</feature>
<evidence type="ECO:0000256" key="3">
    <source>
        <dbReference type="ARBA" id="ARBA00022676"/>
    </source>
</evidence>
<feature type="transmembrane region" description="Helical" evidence="8">
    <location>
        <begin position="181"/>
        <end position="203"/>
    </location>
</feature>
<feature type="transmembrane region" description="Helical" evidence="8">
    <location>
        <begin position="392"/>
        <end position="411"/>
    </location>
</feature>
<feature type="domain" description="Glycosyltransferase RgtA/B/C/D-like" evidence="9">
    <location>
        <begin position="69"/>
        <end position="229"/>
    </location>
</feature>
<organism evidence="10 11">
    <name type="scientific">Sumerlaea chitinivorans</name>
    <dbReference type="NCBI Taxonomy" id="2250252"/>
    <lineage>
        <taxon>Bacteria</taxon>
        <taxon>Candidatus Sumerlaeota</taxon>
        <taxon>Candidatus Sumerlaeia</taxon>
        <taxon>Candidatus Sumerlaeales</taxon>
        <taxon>Candidatus Sumerlaeaceae</taxon>
        <taxon>Candidatus Sumerlaea</taxon>
    </lineage>
</organism>
<dbReference type="AlphaFoldDB" id="A0A2Z4Y7P4"/>
<dbReference type="InterPro" id="IPR050297">
    <property type="entry name" value="LipidA_mod_glycosyltrf_83"/>
</dbReference>
<accession>A0A2Z4Y7P4</accession>
<feature type="transmembrane region" description="Helical" evidence="8">
    <location>
        <begin position="116"/>
        <end position="135"/>
    </location>
</feature>
<dbReference type="KEGG" id="schv:BRCON_2493"/>
<feature type="transmembrane region" description="Helical" evidence="8">
    <location>
        <begin position="141"/>
        <end position="161"/>
    </location>
</feature>
<reference evidence="10 11" key="1">
    <citation type="submission" date="2018-05" db="EMBL/GenBank/DDBJ databases">
        <title>A metagenomic window into the 2 km-deep terrestrial subsurface aquifer revealed taxonomically and functionally diverse microbial community comprising novel uncultured bacterial lineages.</title>
        <authorList>
            <person name="Kadnikov V.V."/>
            <person name="Mardanov A.V."/>
            <person name="Beletsky A.V."/>
            <person name="Banks D."/>
            <person name="Pimenov N.V."/>
            <person name="Frank Y.A."/>
            <person name="Karnachuk O.V."/>
            <person name="Ravin N.V."/>
        </authorList>
    </citation>
    <scope>NUCLEOTIDE SEQUENCE [LARGE SCALE GENOMIC DNA]</scope>
    <source>
        <strain evidence="10">BY</strain>
    </source>
</reference>
<feature type="transmembrane region" description="Helical" evidence="8">
    <location>
        <begin position="215"/>
        <end position="235"/>
    </location>
</feature>
<evidence type="ECO:0000313" key="11">
    <source>
        <dbReference type="Proteomes" id="UP000262583"/>
    </source>
</evidence>